<proteinExistence type="predicted"/>
<dbReference type="AlphaFoldDB" id="L1IPW7"/>
<feature type="region of interest" description="Disordered" evidence="1">
    <location>
        <begin position="111"/>
        <end position="187"/>
    </location>
</feature>
<name>L1IPW7_GUITC</name>
<evidence type="ECO:0000256" key="2">
    <source>
        <dbReference type="SAM" id="SignalP"/>
    </source>
</evidence>
<feature type="compositionally biased region" description="Basic and acidic residues" evidence="1">
    <location>
        <begin position="129"/>
        <end position="145"/>
    </location>
</feature>
<evidence type="ECO:0008006" key="6">
    <source>
        <dbReference type="Google" id="ProtNLM"/>
    </source>
</evidence>
<reference evidence="3 5" key="1">
    <citation type="journal article" date="2012" name="Nature">
        <title>Algal genomes reveal evolutionary mosaicism and the fate of nucleomorphs.</title>
        <authorList>
            <consortium name="DOE Joint Genome Institute"/>
            <person name="Curtis B.A."/>
            <person name="Tanifuji G."/>
            <person name="Burki F."/>
            <person name="Gruber A."/>
            <person name="Irimia M."/>
            <person name="Maruyama S."/>
            <person name="Arias M.C."/>
            <person name="Ball S.G."/>
            <person name="Gile G.H."/>
            <person name="Hirakawa Y."/>
            <person name="Hopkins J.F."/>
            <person name="Kuo A."/>
            <person name="Rensing S.A."/>
            <person name="Schmutz J."/>
            <person name="Symeonidi A."/>
            <person name="Elias M."/>
            <person name="Eveleigh R.J."/>
            <person name="Herman E.K."/>
            <person name="Klute M.J."/>
            <person name="Nakayama T."/>
            <person name="Obornik M."/>
            <person name="Reyes-Prieto A."/>
            <person name="Armbrust E.V."/>
            <person name="Aves S.J."/>
            <person name="Beiko R.G."/>
            <person name="Coutinho P."/>
            <person name="Dacks J.B."/>
            <person name="Durnford D.G."/>
            <person name="Fast N.M."/>
            <person name="Green B.R."/>
            <person name="Grisdale C.J."/>
            <person name="Hempel F."/>
            <person name="Henrissat B."/>
            <person name="Hoppner M.P."/>
            <person name="Ishida K."/>
            <person name="Kim E."/>
            <person name="Koreny L."/>
            <person name="Kroth P.G."/>
            <person name="Liu Y."/>
            <person name="Malik S.B."/>
            <person name="Maier U.G."/>
            <person name="McRose D."/>
            <person name="Mock T."/>
            <person name="Neilson J.A."/>
            <person name="Onodera N.T."/>
            <person name="Poole A.M."/>
            <person name="Pritham E.J."/>
            <person name="Richards T.A."/>
            <person name="Rocap G."/>
            <person name="Roy S.W."/>
            <person name="Sarai C."/>
            <person name="Schaack S."/>
            <person name="Shirato S."/>
            <person name="Slamovits C.H."/>
            <person name="Spencer D.F."/>
            <person name="Suzuki S."/>
            <person name="Worden A.Z."/>
            <person name="Zauner S."/>
            <person name="Barry K."/>
            <person name="Bell C."/>
            <person name="Bharti A.K."/>
            <person name="Crow J.A."/>
            <person name="Grimwood J."/>
            <person name="Kramer R."/>
            <person name="Lindquist E."/>
            <person name="Lucas S."/>
            <person name="Salamov A."/>
            <person name="McFadden G.I."/>
            <person name="Lane C.E."/>
            <person name="Keeling P.J."/>
            <person name="Gray M.W."/>
            <person name="Grigoriev I.V."/>
            <person name="Archibald J.M."/>
        </authorList>
    </citation>
    <scope>NUCLEOTIDE SEQUENCE</scope>
    <source>
        <strain evidence="3 5">CCMP2712</strain>
    </source>
</reference>
<keyword evidence="5" id="KW-1185">Reference proteome</keyword>
<dbReference type="Gene3D" id="1.10.510.10">
    <property type="entry name" value="Transferase(Phosphotransferase) domain 1"/>
    <property type="match status" value="1"/>
</dbReference>
<dbReference type="HOGENOM" id="CLU_399818_0_0_1"/>
<dbReference type="RefSeq" id="XP_005825263.1">
    <property type="nucleotide sequence ID" value="XM_005825206.1"/>
</dbReference>
<dbReference type="SUPFAM" id="SSF56112">
    <property type="entry name" value="Protein kinase-like (PK-like)"/>
    <property type="match status" value="1"/>
</dbReference>
<accession>L1IPW7</accession>
<evidence type="ECO:0000256" key="1">
    <source>
        <dbReference type="SAM" id="MobiDB-lite"/>
    </source>
</evidence>
<feature type="compositionally biased region" description="Acidic residues" evidence="1">
    <location>
        <begin position="672"/>
        <end position="689"/>
    </location>
</feature>
<dbReference type="KEGG" id="gtt:GUITHDRAFT_144390"/>
<feature type="region of interest" description="Disordered" evidence="1">
    <location>
        <begin position="667"/>
        <end position="689"/>
    </location>
</feature>
<dbReference type="EnsemblProtists" id="EKX38283">
    <property type="protein sequence ID" value="EKX38283"/>
    <property type="gene ID" value="GUITHDRAFT_144390"/>
</dbReference>
<dbReference type="InterPro" id="IPR011009">
    <property type="entry name" value="Kinase-like_dom_sf"/>
</dbReference>
<gene>
    <name evidence="3" type="ORF">GUITHDRAFT_144390</name>
</gene>
<sequence>MSTLFFEPRPLQLLPHVLVVVMALMSIPESVPGLSHAGQGMDWWRSLDAKQFGSNHIPSELKLAHCKGETPEGSDVACKPKALQYHNIKSILRCLNPRLKLRGGLDQDPLSKRQRVKTAGDFGDIVGEGEEKQTRGGDEAARNEELVSGSHDLDASGDNQNGSVKGEGIRGGESSVGAAMSVPSMDGDPMSGVTKDGCGMEFLIDRVKKLSTAAVKLRRQEKENAFVSDKQKMQLEEEKLRLDHEMDGCVSAFKVRMMEMLNWRNTAHGTSTPPDHSRGGFACVLLDKEYKVAYRLEPMKNQVDAAAWLAFHMVLEMFGVRAARSVATDRPAAVMGADRAMATNYSHESWNDTAVVKCYQEPTLQAFSKHVLKHRNRLLRRSTGHRGGVVCAGTEEDRTESKILTPRAWFWHRIDVPVLPEKENDTITDADRTRRVRGRELADVLCGQEGGGEVKNPDLASLSRSEWQSGAPEDIPVRVVHDVGQALRCLHACGVAHGDVKMANVMKIGENFWLGDLPALTRATTKMLTNDPLSSTSLISGKRMMCNDMWGLGLITISLLEGCGPFKRTCEKFKRILPPQPCPPHPSSQNSGPLWIIFAAGFLHTLAYLVPEEEKLTEAARSVRQLIQAPSGRKMIKVISREYREVWKQLAYCLDVSNVARNALAMPLPGEPEMEGESEEELEEADLQW</sequence>
<dbReference type="PaxDb" id="55529-EKX38283"/>
<evidence type="ECO:0000313" key="4">
    <source>
        <dbReference type="EnsemblProtists" id="EKX38283"/>
    </source>
</evidence>
<reference evidence="5" key="2">
    <citation type="submission" date="2012-11" db="EMBL/GenBank/DDBJ databases">
        <authorList>
            <person name="Kuo A."/>
            <person name="Curtis B.A."/>
            <person name="Tanifuji G."/>
            <person name="Burki F."/>
            <person name="Gruber A."/>
            <person name="Irimia M."/>
            <person name="Maruyama S."/>
            <person name="Arias M.C."/>
            <person name="Ball S.G."/>
            <person name="Gile G.H."/>
            <person name="Hirakawa Y."/>
            <person name="Hopkins J.F."/>
            <person name="Rensing S.A."/>
            <person name="Schmutz J."/>
            <person name="Symeonidi A."/>
            <person name="Elias M."/>
            <person name="Eveleigh R.J."/>
            <person name="Herman E.K."/>
            <person name="Klute M.J."/>
            <person name="Nakayama T."/>
            <person name="Obornik M."/>
            <person name="Reyes-Prieto A."/>
            <person name="Armbrust E.V."/>
            <person name="Aves S.J."/>
            <person name="Beiko R.G."/>
            <person name="Coutinho P."/>
            <person name="Dacks J.B."/>
            <person name="Durnford D.G."/>
            <person name="Fast N.M."/>
            <person name="Green B.R."/>
            <person name="Grisdale C."/>
            <person name="Hempe F."/>
            <person name="Henrissat B."/>
            <person name="Hoppner M.P."/>
            <person name="Ishida K.-I."/>
            <person name="Kim E."/>
            <person name="Koreny L."/>
            <person name="Kroth P.G."/>
            <person name="Liu Y."/>
            <person name="Malik S.-B."/>
            <person name="Maier U.G."/>
            <person name="McRose D."/>
            <person name="Mock T."/>
            <person name="Neilson J.A."/>
            <person name="Onodera N.T."/>
            <person name="Poole A.M."/>
            <person name="Pritham E.J."/>
            <person name="Richards T.A."/>
            <person name="Rocap G."/>
            <person name="Roy S.W."/>
            <person name="Sarai C."/>
            <person name="Schaack S."/>
            <person name="Shirato S."/>
            <person name="Slamovits C.H."/>
            <person name="Spencer D.F."/>
            <person name="Suzuki S."/>
            <person name="Worden A.Z."/>
            <person name="Zauner S."/>
            <person name="Barry K."/>
            <person name="Bell C."/>
            <person name="Bharti A.K."/>
            <person name="Crow J.A."/>
            <person name="Grimwood J."/>
            <person name="Kramer R."/>
            <person name="Lindquist E."/>
            <person name="Lucas S."/>
            <person name="Salamov A."/>
            <person name="McFadden G.I."/>
            <person name="Lane C.E."/>
            <person name="Keeling P.J."/>
            <person name="Gray M.W."/>
            <person name="Grigoriev I.V."/>
            <person name="Archibald J.M."/>
        </authorList>
    </citation>
    <scope>NUCLEOTIDE SEQUENCE</scope>
    <source>
        <strain evidence="5">CCMP2712</strain>
    </source>
</reference>
<organism evidence="3">
    <name type="scientific">Guillardia theta (strain CCMP2712)</name>
    <name type="common">Cryptophyte</name>
    <dbReference type="NCBI Taxonomy" id="905079"/>
    <lineage>
        <taxon>Eukaryota</taxon>
        <taxon>Cryptophyceae</taxon>
        <taxon>Pyrenomonadales</taxon>
        <taxon>Geminigeraceae</taxon>
        <taxon>Guillardia</taxon>
    </lineage>
</organism>
<feature type="signal peptide" evidence="2">
    <location>
        <begin position="1"/>
        <end position="33"/>
    </location>
</feature>
<keyword evidence="2" id="KW-0732">Signal</keyword>
<feature type="chain" id="PRO_5008770333" description="Protein kinase domain-containing protein" evidence="2">
    <location>
        <begin position="34"/>
        <end position="689"/>
    </location>
</feature>
<reference evidence="4" key="3">
    <citation type="submission" date="2016-03" db="UniProtKB">
        <authorList>
            <consortium name="EnsemblProtists"/>
        </authorList>
    </citation>
    <scope>IDENTIFICATION</scope>
</reference>
<evidence type="ECO:0000313" key="3">
    <source>
        <dbReference type="EMBL" id="EKX38283.1"/>
    </source>
</evidence>
<protein>
    <recommendedName>
        <fullName evidence="6">Protein kinase domain-containing protein</fullName>
    </recommendedName>
</protein>
<evidence type="ECO:0000313" key="5">
    <source>
        <dbReference type="Proteomes" id="UP000011087"/>
    </source>
</evidence>
<dbReference type="EMBL" id="JH993050">
    <property type="protein sequence ID" value="EKX38283.1"/>
    <property type="molecule type" value="Genomic_DNA"/>
</dbReference>
<dbReference type="Proteomes" id="UP000011087">
    <property type="component" value="Unassembled WGS sequence"/>
</dbReference>
<dbReference type="GeneID" id="17295002"/>